<dbReference type="GO" id="GO:0032259">
    <property type="term" value="P:methylation"/>
    <property type="evidence" value="ECO:0007669"/>
    <property type="project" value="UniProtKB-KW"/>
</dbReference>
<dbReference type="Gene3D" id="3.40.50.150">
    <property type="entry name" value="Vaccinia Virus protein VP39"/>
    <property type="match status" value="1"/>
</dbReference>
<dbReference type="InterPro" id="IPR029063">
    <property type="entry name" value="SAM-dependent_MTases_sf"/>
</dbReference>
<dbReference type="Pfam" id="PF13847">
    <property type="entry name" value="Methyltransf_31"/>
    <property type="match status" value="1"/>
</dbReference>
<proteinExistence type="predicted"/>
<evidence type="ECO:0000259" key="1">
    <source>
        <dbReference type="Pfam" id="PF13847"/>
    </source>
</evidence>
<keyword evidence="2" id="KW-0489">Methyltransferase</keyword>
<keyword evidence="2" id="KW-0808">Transferase</keyword>
<feature type="domain" description="Methyltransferase" evidence="1">
    <location>
        <begin position="55"/>
        <end position="167"/>
    </location>
</feature>
<sequence>MKIKTVPCTAGGLGIKLDIIPAGEMKKGERKEVMALLRPGDFRITDRGVELSGLKEGDRILDIGCGRGDTVNHLSRDRKMKAEGIDLSLSAVGEAKERYPGINVRFGDGEFLDDYSSFTFDGVFMECVLSLINIPDEALHEAYCVLKKGGRLIISDLYEREPEPGKVKAVRIEAERQSRIPHKEGDCEEDRERFVDFRFEGAFFKEPLIAQLEEIGYKVTAFEDFSKELEDYVAQTIMEEGSLDGLITNVKTTDERGGKRKLGYFLLVAEKPLQAGRGV</sequence>
<organism evidence="2 3">
    <name type="scientific">Candidatus Allocopromorpha excrementigallinarum</name>
    <dbReference type="NCBI Taxonomy" id="2840742"/>
    <lineage>
        <taxon>Bacteria</taxon>
        <taxon>Bacillati</taxon>
        <taxon>Bacillota</taxon>
        <taxon>Clostridia</taxon>
        <taxon>Eubacteriales</taxon>
        <taxon>Eubacteriaceae</taxon>
        <taxon>Eubacteriaceae incertae sedis</taxon>
        <taxon>Candidatus Allocopromorpha</taxon>
    </lineage>
</organism>
<reference evidence="2" key="1">
    <citation type="submission" date="2020-10" db="EMBL/GenBank/DDBJ databases">
        <authorList>
            <person name="Gilroy R."/>
        </authorList>
    </citation>
    <scope>NUCLEOTIDE SEQUENCE</scope>
    <source>
        <strain evidence="2">ChiHcec3-6078</strain>
    </source>
</reference>
<dbReference type="EMBL" id="DVMP01000064">
    <property type="protein sequence ID" value="HIU25460.1"/>
    <property type="molecule type" value="Genomic_DNA"/>
</dbReference>
<dbReference type="GO" id="GO:0008168">
    <property type="term" value="F:methyltransferase activity"/>
    <property type="evidence" value="ECO:0007669"/>
    <property type="project" value="UniProtKB-KW"/>
</dbReference>
<protein>
    <submittedName>
        <fullName evidence="2">Class I SAM-dependent methyltransferase</fullName>
    </submittedName>
</protein>
<comment type="caution">
    <text evidence="2">The sequence shown here is derived from an EMBL/GenBank/DDBJ whole genome shotgun (WGS) entry which is preliminary data.</text>
</comment>
<name>A0A9D1L607_9FIRM</name>
<evidence type="ECO:0000313" key="3">
    <source>
        <dbReference type="Proteomes" id="UP000824090"/>
    </source>
</evidence>
<accession>A0A9D1L607</accession>
<dbReference type="CDD" id="cd02440">
    <property type="entry name" value="AdoMet_MTases"/>
    <property type="match status" value="1"/>
</dbReference>
<gene>
    <name evidence="2" type="ORF">IAC50_03035</name>
</gene>
<reference evidence="2" key="2">
    <citation type="journal article" date="2021" name="PeerJ">
        <title>Extensive microbial diversity within the chicken gut microbiome revealed by metagenomics and culture.</title>
        <authorList>
            <person name="Gilroy R."/>
            <person name="Ravi A."/>
            <person name="Getino M."/>
            <person name="Pursley I."/>
            <person name="Horton D.L."/>
            <person name="Alikhan N.F."/>
            <person name="Baker D."/>
            <person name="Gharbi K."/>
            <person name="Hall N."/>
            <person name="Watson M."/>
            <person name="Adriaenssens E.M."/>
            <person name="Foster-Nyarko E."/>
            <person name="Jarju S."/>
            <person name="Secka A."/>
            <person name="Antonio M."/>
            <person name="Oren A."/>
            <person name="Chaudhuri R.R."/>
            <person name="La Ragione R."/>
            <person name="Hildebrand F."/>
            <person name="Pallen M.J."/>
        </authorList>
    </citation>
    <scope>NUCLEOTIDE SEQUENCE</scope>
    <source>
        <strain evidence="2">ChiHcec3-6078</strain>
    </source>
</reference>
<dbReference type="InterPro" id="IPR025714">
    <property type="entry name" value="Methyltranfer_dom"/>
</dbReference>
<dbReference type="PANTHER" id="PTHR43861">
    <property type="entry name" value="TRANS-ACONITATE 2-METHYLTRANSFERASE-RELATED"/>
    <property type="match status" value="1"/>
</dbReference>
<dbReference type="AlphaFoldDB" id="A0A9D1L607"/>
<dbReference type="NCBIfam" id="NF045667">
    <property type="entry name" value="MTase_DVU1556"/>
    <property type="match status" value="1"/>
</dbReference>
<evidence type="ECO:0000313" key="2">
    <source>
        <dbReference type="EMBL" id="HIU25460.1"/>
    </source>
</evidence>
<dbReference type="Proteomes" id="UP000824090">
    <property type="component" value="Unassembled WGS sequence"/>
</dbReference>
<dbReference type="SUPFAM" id="SSF53335">
    <property type="entry name" value="S-adenosyl-L-methionine-dependent methyltransferases"/>
    <property type="match status" value="1"/>
</dbReference>